<dbReference type="EMBL" id="PFGY01000009">
    <property type="protein sequence ID" value="PIW76645.1"/>
    <property type="molecule type" value="Genomic_DNA"/>
</dbReference>
<proteinExistence type="predicted"/>
<evidence type="ECO:0000313" key="2">
    <source>
        <dbReference type="Proteomes" id="UP000229561"/>
    </source>
</evidence>
<name>A0A2M7IJG4_9BACT</name>
<accession>A0A2M7IJG4</accession>
<reference evidence="2" key="1">
    <citation type="submission" date="2017-09" db="EMBL/GenBank/DDBJ databases">
        <title>Depth-based differentiation of microbial function through sediment-hosted aquifers and enrichment of novel symbionts in the deep terrestrial subsurface.</title>
        <authorList>
            <person name="Probst A.J."/>
            <person name="Ladd B."/>
            <person name="Jarett J.K."/>
            <person name="Geller-Mcgrath D.E."/>
            <person name="Sieber C.M.K."/>
            <person name="Emerson J.B."/>
            <person name="Anantharaman K."/>
            <person name="Thomas B.C."/>
            <person name="Malmstrom R."/>
            <person name="Stieglmeier M."/>
            <person name="Klingl A."/>
            <person name="Woyke T."/>
            <person name="Ryan C.M."/>
            <person name="Banfield J.F."/>
        </authorList>
    </citation>
    <scope>NUCLEOTIDE SEQUENCE [LARGE SCALE GENOMIC DNA]</scope>
</reference>
<gene>
    <name evidence="1" type="ORF">CO001_00215</name>
</gene>
<dbReference type="Proteomes" id="UP000229561">
    <property type="component" value="Unassembled WGS sequence"/>
</dbReference>
<sequence>MKDLKAREFNYVRTLDPSEVKKFVKSAETISKEAKCMERGIHDGGCLFPIKMSFWSKLFSFL</sequence>
<dbReference type="AlphaFoldDB" id="A0A2M7IJG4"/>
<comment type="caution">
    <text evidence="1">The sequence shown here is derived from an EMBL/GenBank/DDBJ whole genome shotgun (WGS) entry which is preliminary data.</text>
</comment>
<evidence type="ECO:0000313" key="1">
    <source>
        <dbReference type="EMBL" id="PIW76645.1"/>
    </source>
</evidence>
<organism evidence="1 2">
    <name type="scientific">Candidatus Portnoybacteria bacterium CG_4_8_14_3_um_filter_40_10</name>
    <dbReference type="NCBI Taxonomy" id="1974801"/>
    <lineage>
        <taxon>Bacteria</taxon>
        <taxon>Candidatus Portnoyibacteriota</taxon>
    </lineage>
</organism>
<protein>
    <submittedName>
        <fullName evidence="1">Uncharacterized protein</fullName>
    </submittedName>
</protein>